<dbReference type="EMBL" id="JACOOI010000016">
    <property type="protein sequence ID" value="MBC5644238.1"/>
    <property type="molecule type" value="Genomic_DNA"/>
</dbReference>
<organism evidence="2 3">
    <name type="scientific">Parabacteroides segnis</name>
    <dbReference type="NCBI Taxonomy" id="2763058"/>
    <lineage>
        <taxon>Bacteria</taxon>
        <taxon>Pseudomonadati</taxon>
        <taxon>Bacteroidota</taxon>
        <taxon>Bacteroidia</taxon>
        <taxon>Bacteroidales</taxon>
        <taxon>Tannerellaceae</taxon>
        <taxon>Parabacteroides</taxon>
    </lineage>
</organism>
<protein>
    <submittedName>
        <fullName evidence="2">Uncharacterized protein</fullName>
    </submittedName>
</protein>
<feature type="compositionally biased region" description="Polar residues" evidence="1">
    <location>
        <begin position="153"/>
        <end position="165"/>
    </location>
</feature>
<proteinExistence type="predicted"/>
<evidence type="ECO:0000256" key="1">
    <source>
        <dbReference type="SAM" id="MobiDB-lite"/>
    </source>
</evidence>
<dbReference type="Proteomes" id="UP000644010">
    <property type="component" value="Unassembled WGS sequence"/>
</dbReference>
<evidence type="ECO:0000313" key="3">
    <source>
        <dbReference type="Proteomes" id="UP000644010"/>
    </source>
</evidence>
<reference evidence="2 3" key="1">
    <citation type="submission" date="2020-08" db="EMBL/GenBank/DDBJ databases">
        <title>Genome public.</title>
        <authorList>
            <person name="Liu C."/>
            <person name="Sun Q."/>
        </authorList>
    </citation>
    <scope>NUCLEOTIDE SEQUENCE [LARGE SCALE GENOMIC DNA]</scope>
    <source>
        <strain evidence="2 3">BX2</strain>
    </source>
</reference>
<dbReference type="RefSeq" id="WP_186960141.1">
    <property type="nucleotide sequence ID" value="NZ_JACOOI010000016.1"/>
</dbReference>
<sequence length="173" mass="18437">MTARFNVRACVPRVDVNGIYVLSTTGKVVTTPTGEESQIDFGLNPFEWCALPEAGVLIWRVRHPVTTTEASYPVNVVIPNGYATTVPSQDTQIGTNRIPVVDHHNVQVIGSDVNVPVDTGSGSPVVGGYTEHIVWFNKPQGIFRLLGVKSSNNPTPAAQGSNSPAEASAVKSK</sequence>
<comment type="caution">
    <text evidence="2">The sequence shown here is derived from an EMBL/GenBank/DDBJ whole genome shotgun (WGS) entry which is preliminary data.</text>
</comment>
<accession>A0ABR7E391</accession>
<feature type="region of interest" description="Disordered" evidence="1">
    <location>
        <begin position="153"/>
        <end position="173"/>
    </location>
</feature>
<evidence type="ECO:0000313" key="2">
    <source>
        <dbReference type="EMBL" id="MBC5644238.1"/>
    </source>
</evidence>
<name>A0ABR7E391_9BACT</name>
<gene>
    <name evidence="2" type="ORF">H8S77_15255</name>
</gene>
<keyword evidence="3" id="KW-1185">Reference proteome</keyword>